<organism evidence="9 10">
    <name type="scientific">Kaistella daneshvariae</name>
    <dbReference type="NCBI Taxonomy" id="2487074"/>
    <lineage>
        <taxon>Bacteria</taxon>
        <taxon>Pseudomonadati</taxon>
        <taxon>Bacteroidota</taxon>
        <taxon>Flavobacteriia</taxon>
        <taxon>Flavobacteriales</taxon>
        <taxon>Weeksellaceae</taxon>
        <taxon>Chryseobacterium group</taxon>
        <taxon>Kaistella</taxon>
    </lineage>
</organism>
<name>A0A3N0WV41_9FLAO</name>
<reference evidence="10" key="2">
    <citation type="submission" date="2018-11" db="EMBL/GenBank/DDBJ databases">
        <title>Proposal to divide the Flavobacteriaceae and reorganize its genera based on Amino Acid Identity values calculated from whole genome sequences.</title>
        <authorList>
            <person name="Nicholson A.C."/>
            <person name="Gulvik C.A."/>
            <person name="Whitney A.M."/>
            <person name="Humrighouse B.W."/>
            <person name="Bell M."/>
            <person name="Holmens B."/>
            <person name="Steigerwalt A."/>
            <person name="Villarma A."/>
            <person name="Sheth M."/>
            <person name="Batra D."/>
            <person name="Pryor J."/>
            <person name="Bernardet J.-F."/>
            <person name="Hugo C."/>
            <person name="Kampfer P."/>
            <person name="Newman J."/>
            <person name="Mcquiston J.R."/>
        </authorList>
    </citation>
    <scope>NUCLEOTIDE SEQUENCE [LARGE SCALE GENOMIC DNA]</scope>
    <source>
        <strain evidence="10">H3056</strain>
    </source>
</reference>
<dbReference type="OrthoDB" id="463216at2"/>
<dbReference type="AlphaFoldDB" id="A0A3N0WV41"/>
<accession>A0A3N0WV41</accession>
<evidence type="ECO:0000259" key="8">
    <source>
        <dbReference type="PROSITE" id="PS52029"/>
    </source>
</evidence>
<comment type="caution">
    <text evidence="9">The sequence shown here is derived from an EMBL/GenBank/DDBJ whole genome shotgun (WGS) entry which is preliminary data.</text>
</comment>
<reference evidence="10" key="1">
    <citation type="submission" date="2018-11" db="EMBL/GenBank/DDBJ databases">
        <title>Proposal to divide the Flavobacteriaceae and reorganize its genera based on Amino Acid Identity values calculated from whole genome sequences.</title>
        <authorList>
            <person name="Nicholson A.C."/>
            <person name="Gulvik C.A."/>
            <person name="Whitney A.M."/>
            <person name="Humrighouse B.W."/>
            <person name="Bell M."/>
            <person name="Holmes B."/>
            <person name="Steigerwalt A."/>
            <person name="Villarma A."/>
            <person name="Sheth M."/>
            <person name="Batra D."/>
            <person name="Pryor J."/>
            <person name="Bernardet J.-F."/>
            <person name="Hugo C."/>
            <person name="Kampfer P."/>
            <person name="Newman J."/>
            <person name="Mcquiston J.R."/>
        </authorList>
    </citation>
    <scope>NUCLEOTIDE SEQUENCE [LARGE SCALE GENOMIC DNA]</scope>
    <source>
        <strain evidence="10">H3056</strain>
    </source>
</reference>
<keyword evidence="4 7" id="KW-0133">Cell shape</keyword>
<dbReference type="CDD" id="cd16913">
    <property type="entry name" value="YkuD_like"/>
    <property type="match status" value="1"/>
</dbReference>
<dbReference type="InterPro" id="IPR038063">
    <property type="entry name" value="Transpep_catalytic_dom"/>
</dbReference>
<dbReference type="Proteomes" id="UP000270224">
    <property type="component" value="Unassembled WGS sequence"/>
</dbReference>
<evidence type="ECO:0000313" key="9">
    <source>
        <dbReference type="EMBL" id="ROI08932.1"/>
    </source>
</evidence>
<dbReference type="Pfam" id="PF03734">
    <property type="entry name" value="YkuD"/>
    <property type="match status" value="1"/>
</dbReference>
<dbReference type="InterPro" id="IPR005490">
    <property type="entry name" value="LD_TPept_cat_dom"/>
</dbReference>
<evidence type="ECO:0000256" key="1">
    <source>
        <dbReference type="ARBA" id="ARBA00004752"/>
    </source>
</evidence>
<feature type="active site" description="Proton donor/acceptor" evidence="7">
    <location>
        <position position="209"/>
    </location>
</feature>
<evidence type="ECO:0000256" key="7">
    <source>
        <dbReference type="PROSITE-ProRule" id="PRU01373"/>
    </source>
</evidence>
<evidence type="ECO:0000256" key="2">
    <source>
        <dbReference type="ARBA" id="ARBA00005992"/>
    </source>
</evidence>
<gene>
    <name evidence="9" type="ORF">EGI11_05750</name>
</gene>
<dbReference type="EMBL" id="RJUG01000003">
    <property type="protein sequence ID" value="ROI08932.1"/>
    <property type="molecule type" value="Genomic_DNA"/>
</dbReference>
<dbReference type="GO" id="GO:0071972">
    <property type="term" value="F:peptidoglycan L,D-transpeptidase activity"/>
    <property type="evidence" value="ECO:0007669"/>
    <property type="project" value="TreeGrafter"/>
</dbReference>
<dbReference type="GO" id="GO:0016740">
    <property type="term" value="F:transferase activity"/>
    <property type="evidence" value="ECO:0007669"/>
    <property type="project" value="UniProtKB-KW"/>
</dbReference>
<dbReference type="PROSITE" id="PS52029">
    <property type="entry name" value="LD_TPASE"/>
    <property type="match status" value="1"/>
</dbReference>
<evidence type="ECO:0000256" key="6">
    <source>
        <dbReference type="ARBA" id="ARBA00023316"/>
    </source>
</evidence>
<protein>
    <submittedName>
        <fullName evidence="9">Murein L,D-transpeptidase</fullName>
    </submittedName>
</protein>
<dbReference type="SUPFAM" id="SSF141523">
    <property type="entry name" value="L,D-transpeptidase catalytic domain-like"/>
    <property type="match status" value="1"/>
</dbReference>
<feature type="active site" description="Nucleophile" evidence="7">
    <location>
        <position position="222"/>
    </location>
</feature>
<dbReference type="PANTHER" id="PTHR30582">
    <property type="entry name" value="L,D-TRANSPEPTIDASE"/>
    <property type="match status" value="1"/>
</dbReference>
<dbReference type="Gene3D" id="2.40.440.10">
    <property type="entry name" value="L,D-transpeptidase catalytic domain-like"/>
    <property type="match status" value="1"/>
</dbReference>
<sequence>MHETSFKNFLKYFLFFLVLSAIWQCEKDPAQVTQKSVNTDSITAAEKAARIKDSIEKNKITYTTFIFAKNKKDSAMEVFTKKFSAEEQYIILALNRLDTKNKWRADTLSIPDKFDKTLMIYSPFPRSLEVLNKVDKIALFSYPIQAYALYEFGTLIKWGPTSLGKKTAQTKRGLMFANWKKELAISTVDSEWKLPYNFNIHNRLGIGWHEYDLPGFPASHSCLRLLHDDAKYLYNWADTWRLTNNGETVKTNGTPVIVFGDYAWGKRKPWKYLEENPKLTDISADEMTEIIEPYLEKILEEQEKRLEFVRTQEIEDSEIT</sequence>
<dbReference type="InterPro" id="IPR050979">
    <property type="entry name" value="LD-transpeptidase"/>
</dbReference>
<dbReference type="RefSeq" id="WP_123265515.1">
    <property type="nucleotide sequence ID" value="NZ_RJUG01000003.1"/>
</dbReference>
<keyword evidence="6 7" id="KW-0961">Cell wall biogenesis/degradation</keyword>
<dbReference type="GO" id="GO:0071555">
    <property type="term" value="P:cell wall organization"/>
    <property type="evidence" value="ECO:0007669"/>
    <property type="project" value="UniProtKB-UniRule"/>
</dbReference>
<comment type="pathway">
    <text evidence="1 7">Cell wall biogenesis; peptidoglycan biosynthesis.</text>
</comment>
<feature type="domain" description="L,D-TPase catalytic" evidence="8">
    <location>
        <begin position="136"/>
        <end position="259"/>
    </location>
</feature>
<proteinExistence type="inferred from homology"/>
<keyword evidence="3" id="KW-0808">Transferase</keyword>
<dbReference type="GO" id="GO:0018104">
    <property type="term" value="P:peptidoglycan-protein cross-linking"/>
    <property type="evidence" value="ECO:0007669"/>
    <property type="project" value="TreeGrafter"/>
</dbReference>
<evidence type="ECO:0000313" key="10">
    <source>
        <dbReference type="Proteomes" id="UP000270224"/>
    </source>
</evidence>
<evidence type="ECO:0000256" key="5">
    <source>
        <dbReference type="ARBA" id="ARBA00022984"/>
    </source>
</evidence>
<comment type="similarity">
    <text evidence="2">Belongs to the YkuD family.</text>
</comment>
<dbReference type="GO" id="GO:0005576">
    <property type="term" value="C:extracellular region"/>
    <property type="evidence" value="ECO:0007669"/>
    <property type="project" value="TreeGrafter"/>
</dbReference>
<keyword evidence="5 7" id="KW-0573">Peptidoglycan synthesis</keyword>
<dbReference type="UniPathway" id="UPA00219"/>
<evidence type="ECO:0000256" key="4">
    <source>
        <dbReference type="ARBA" id="ARBA00022960"/>
    </source>
</evidence>
<dbReference type="PANTHER" id="PTHR30582:SF2">
    <property type="entry name" value="L,D-TRANSPEPTIDASE YCIB-RELATED"/>
    <property type="match status" value="1"/>
</dbReference>
<evidence type="ECO:0000256" key="3">
    <source>
        <dbReference type="ARBA" id="ARBA00022679"/>
    </source>
</evidence>
<dbReference type="GO" id="GO:0008360">
    <property type="term" value="P:regulation of cell shape"/>
    <property type="evidence" value="ECO:0007669"/>
    <property type="project" value="UniProtKB-UniRule"/>
</dbReference>